<reference evidence="5" key="1">
    <citation type="submission" date="2023-09" db="EMBL/GenBank/DDBJ databases">
        <authorList>
            <person name="Zeng C."/>
        </authorList>
    </citation>
    <scope>NUCLEOTIDE SEQUENCE</scope>
    <source>
        <strain evidence="5">ZCY20-5</strain>
    </source>
</reference>
<sequence length="347" mass="37871">MVSLKDIAAACGVSVATVSKALNGHKEISGPTTGRILAAAAKLGYMPNSAARALKTNRTYNLGVLFVDETHRGLTHEYFSLVLESFKVEAEANGYDITFINHNIGNRTATYLEHCRYRGVDGVVIACVDFFDPQVVELVQSDIPVVTIDYTFDNHVSVLSDNICGMRDLVTYVASMGHRRIAFIHGEKTSVTTNRLTSFYRTALELGLKIPDEYVCEASYHNPQKTAACTRALLALPQPPTCILFPDDFSYIGGMNVLQEAGLRVPQDISVAGYDGIYLSQVLSPRLTTLQQDTAALGRMAAQQLIDLIERPKTTLPGSTVVPGRLLKGATVQRIGKSFICCTNIDF</sequence>
<dbReference type="PANTHER" id="PTHR30146:SF109">
    <property type="entry name" value="HTH-TYPE TRANSCRIPTIONAL REGULATOR GALS"/>
    <property type="match status" value="1"/>
</dbReference>
<dbReference type="Gene3D" id="3.40.50.2300">
    <property type="match status" value="2"/>
</dbReference>
<evidence type="ECO:0000256" key="1">
    <source>
        <dbReference type="ARBA" id="ARBA00023015"/>
    </source>
</evidence>
<dbReference type="GO" id="GO:0003700">
    <property type="term" value="F:DNA-binding transcription factor activity"/>
    <property type="evidence" value="ECO:0007669"/>
    <property type="project" value="TreeGrafter"/>
</dbReference>
<dbReference type="InterPro" id="IPR046335">
    <property type="entry name" value="LacI/GalR-like_sensor"/>
</dbReference>
<dbReference type="InterPro" id="IPR010982">
    <property type="entry name" value="Lambda_DNA-bd_dom_sf"/>
</dbReference>
<name>A0AA97DCJ1_9FIRM</name>
<dbReference type="Proteomes" id="UP001300604">
    <property type="component" value="Chromosome"/>
</dbReference>
<accession>A0AA97DCJ1</accession>
<keyword evidence="1" id="KW-0805">Transcription regulation</keyword>
<protein>
    <submittedName>
        <fullName evidence="5">LacI family DNA-binding transcriptional regulator</fullName>
    </submittedName>
</protein>
<dbReference type="PROSITE" id="PS50932">
    <property type="entry name" value="HTH_LACI_2"/>
    <property type="match status" value="1"/>
</dbReference>
<evidence type="ECO:0000256" key="3">
    <source>
        <dbReference type="ARBA" id="ARBA00023163"/>
    </source>
</evidence>
<dbReference type="GO" id="GO:0000976">
    <property type="term" value="F:transcription cis-regulatory region binding"/>
    <property type="evidence" value="ECO:0007669"/>
    <property type="project" value="TreeGrafter"/>
</dbReference>
<dbReference type="KEGG" id="carl:PXC00_04325"/>
<keyword evidence="3" id="KW-0804">Transcription</keyword>
<evidence type="ECO:0000313" key="6">
    <source>
        <dbReference type="Proteomes" id="UP001300604"/>
    </source>
</evidence>
<dbReference type="Gene3D" id="1.10.260.40">
    <property type="entry name" value="lambda repressor-like DNA-binding domains"/>
    <property type="match status" value="1"/>
</dbReference>
<dbReference type="SUPFAM" id="SSF53822">
    <property type="entry name" value="Periplasmic binding protein-like I"/>
    <property type="match status" value="1"/>
</dbReference>
<dbReference type="PANTHER" id="PTHR30146">
    <property type="entry name" value="LACI-RELATED TRANSCRIPTIONAL REPRESSOR"/>
    <property type="match status" value="1"/>
</dbReference>
<dbReference type="SMART" id="SM00354">
    <property type="entry name" value="HTH_LACI"/>
    <property type="match status" value="1"/>
</dbReference>
<dbReference type="Pfam" id="PF00356">
    <property type="entry name" value="LacI"/>
    <property type="match status" value="1"/>
</dbReference>
<proteinExistence type="predicted"/>
<dbReference type="AlphaFoldDB" id="A0AA97DCJ1"/>
<dbReference type="RefSeq" id="WP_275844335.1">
    <property type="nucleotide sequence ID" value="NZ_CP135996.1"/>
</dbReference>
<dbReference type="Pfam" id="PF13377">
    <property type="entry name" value="Peripla_BP_3"/>
    <property type="match status" value="1"/>
</dbReference>
<dbReference type="CDD" id="cd06267">
    <property type="entry name" value="PBP1_LacI_sugar_binding-like"/>
    <property type="match status" value="1"/>
</dbReference>
<keyword evidence="6" id="KW-1185">Reference proteome</keyword>
<organism evidence="5 6">
    <name type="scientific">Caproicibacterium argilliputei</name>
    <dbReference type="NCBI Taxonomy" id="3030016"/>
    <lineage>
        <taxon>Bacteria</taxon>
        <taxon>Bacillati</taxon>
        <taxon>Bacillota</taxon>
        <taxon>Clostridia</taxon>
        <taxon>Eubacteriales</taxon>
        <taxon>Oscillospiraceae</taxon>
        <taxon>Caproicibacterium</taxon>
    </lineage>
</organism>
<evidence type="ECO:0000256" key="2">
    <source>
        <dbReference type="ARBA" id="ARBA00023125"/>
    </source>
</evidence>
<reference evidence="5" key="2">
    <citation type="submission" date="2024-06" db="EMBL/GenBank/DDBJ databases">
        <title>Caproicibacterium argilliputei sp. nov, a novel caproic acid producing anaerobic bacterium isolated from pit mud.</title>
        <authorList>
            <person name="Xia S."/>
        </authorList>
    </citation>
    <scope>NUCLEOTIDE SEQUENCE</scope>
    <source>
        <strain evidence="5">ZCY20-5</strain>
    </source>
</reference>
<dbReference type="InterPro" id="IPR000843">
    <property type="entry name" value="HTH_LacI"/>
</dbReference>
<keyword evidence="2 5" id="KW-0238">DNA-binding</keyword>
<dbReference type="CDD" id="cd01392">
    <property type="entry name" value="HTH_LacI"/>
    <property type="match status" value="1"/>
</dbReference>
<dbReference type="InterPro" id="IPR028082">
    <property type="entry name" value="Peripla_BP_I"/>
</dbReference>
<dbReference type="SUPFAM" id="SSF47413">
    <property type="entry name" value="lambda repressor-like DNA-binding domains"/>
    <property type="match status" value="1"/>
</dbReference>
<dbReference type="EMBL" id="CP135996">
    <property type="protein sequence ID" value="WOC33112.1"/>
    <property type="molecule type" value="Genomic_DNA"/>
</dbReference>
<feature type="domain" description="HTH lacI-type" evidence="4">
    <location>
        <begin position="2"/>
        <end position="56"/>
    </location>
</feature>
<gene>
    <name evidence="5" type="ORF">PXC00_04325</name>
</gene>
<evidence type="ECO:0000259" key="4">
    <source>
        <dbReference type="PROSITE" id="PS50932"/>
    </source>
</evidence>
<evidence type="ECO:0000313" key="5">
    <source>
        <dbReference type="EMBL" id="WOC33112.1"/>
    </source>
</evidence>